<name>M7U2B5_BOTF1</name>
<dbReference type="SUPFAM" id="SSF52540">
    <property type="entry name" value="P-loop containing nucleoside triphosphate hydrolases"/>
    <property type="match status" value="1"/>
</dbReference>
<dbReference type="InterPro" id="IPR053137">
    <property type="entry name" value="NLR-like"/>
</dbReference>
<dbReference type="SMART" id="SM00248">
    <property type="entry name" value="ANK"/>
    <property type="match status" value="12"/>
</dbReference>
<dbReference type="InterPro" id="IPR056884">
    <property type="entry name" value="NPHP3-like_N"/>
</dbReference>
<gene>
    <name evidence="6" type="ORF">BcDW1_3666</name>
</gene>
<dbReference type="Pfam" id="PF22939">
    <property type="entry name" value="WHD_GPIID"/>
    <property type="match status" value="1"/>
</dbReference>
<dbReference type="Proteomes" id="UP000012045">
    <property type="component" value="Unassembled WGS sequence"/>
</dbReference>
<organism evidence="6 7">
    <name type="scientific">Botryotinia fuckeliana (strain BcDW1)</name>
    <name type="common">Noble rot fungus</name>
    <name type="synonym">Botrytis cinerea</name>
    <dbReference type="NCBI Taxonomy" id="1290391"/>
    <lineage>
        <taxon>Eukaryota</taxon>
        <taxon>Fungi</taxon>
        <taxon>Dikarya</taxon>
        <taxon>Ascomycota</taxon>
        <taxon>Pezizomycotina</taxon>
        <taxon>Leotiomycetes</taxon>
        <taxon>Helotiales</taxon>
        <taxon>Sclerotiniaceae</taxon>
        <taxon>Botrytis</taxon>
    </lineage>
</organism>
<feature type="repeat" description="ANK" evidence="2">
    <location>
        <begin position="834"/>
        <end position="866"/>
    </location>
</feature>
<reference evidence="7" key="1">
    <citation type="journal article" date="2013" name="Genome Announc.">
        <title>Draft genome sequence of Botrytis cinerea BcDW1, inoculum for noble rot of grape berries.</title>
        <authorList>
            <person name="Blanco-Ulate B."/>
            <person name="Allen G."/>
            <person name="Powell A.L."/>
            <person name="Cantu D."/>
        </authorList>
    </citation>
    <scope>NUCLEOTIDE SEQUENCE [LARGE SCALE GENOMIC DNA]</scope>
    <source>
        <strain evidence="7">BcDW1</strain>
    </source>
</reference>
<feature type="region of interest" description="Disordered" evidence="3">
    <location>
        <begin position="105"/>
        <end position="129"/>
    </location>
</feature>
<dbReference type="Gene3D" id="3.40.50.1580">
    <property type="entry name" value="Nucleoside phosphorylase domain"/>
    <property type="match status" value="1"/>
</dbReference>
<feature type="repeat" description="ANK" evidence="2">
    <location>
        <begin position="867"/>
        <end position="899"/>
    </location>
</feature>
<feature type="domain" description="Nephrocystin 3-like N-terminal" evidence="5">
    <location>
        <begin position="400"/>
        <end position="574"/>
    </location>
</feature>
<dbReference type="GO" id="GO:0009116">
    <property type="term" value="P:nucleoside metabolic process"/>
    <property type="evidence" value="ECO:0007669"/>
    <property type="project" value="InterPro"/>
</dbReference>
<dbReference type="GO" id="GO:0003824">
    <property type="term" value="F:catalytic activity"/>
    <property type="evidence" value="ECO:0007669"/>
    <property type="project" value="InterPro"/>
</dbReference>
<feature type="repeat" description="ANK" evidence="2">
    <location>
        <begin position="1132"/>
        <end position="1164"/>
    </location>
</feature>
<feature type="repeat" description="ANK" evidence="2">
    <location>
        <begin position="966"/>
        <end position="998"/>
    </location>
</feature>
<dbReference type="SUPFAM" id="SSF48403">
    <property type="entry name" value="Ankyrin repeat"/>
    <property type="match status" value="1"/>
</dbReference>
<dbReference type="InterPro" id="IPR035994">
    <property type="entry name" value="Nucleoside_phosphorylase_sf"/>
</dbReference>
<dbReference type="InterPro" id="IPR036770">
    <property type="entry name" value="Ankyrin_rpt-contain_sf"/>
</dbReference>
<dbReference type="InterPro" id="IPR002110">
    <property type="entry name" value="Ankyrin_rpt"/>
</dbReference>
<dbReference type="OrthoDB" id="20872at2759"/>
<dbReference type="Pfam" id="PF24883">
    <property type="entry name" value="NPHP3_N"/>
    <property type="match status" value="1"/>
</dbReference>
<evidence type="ECO:0000313" key="6">
    <source>
        <dbReference type="EMBL" id="EMR87690.1"/>
    </source>
</evidence>
<evidence type="ECO:0000259" key="4">
    <source>
        <dbReference type="Pfam" id="PF22939"/>
    </source>
</evidence>
<dbReference type="InterPro" id="IPR054471">
    <property type="entry name" value="GPIID_WHD"/>
</dbReference>
<protein>
    <submittedName>
        <fullName evidence="6">Putative ankyrin repeat-containing protein</fullName>
    </submittedName>
</protein>
<feature type="repeat" description="ANK" evidence="2">
    <location>
        <begin position="933"/>
        <end position="965"/>
    </location>
</feature>
<sequence>MAETSRSFEHDDYTVGWICALPETELVVAGAMLDEEHPVLPAADPGDTNVYLLGKIGSHNVVIACLPAENTGTVSAAIVAKDMLRSFKAIRFGLMVGVGGGAPSCIESDSDTKEDCEDEDEDDDDDDEVEKRGDIRLGDVVISLHSKSSQAVVQYDFGKSLQGGEFFQTGTLNKPPNILLNAIGMLQGQYVRKGSNNLSEHLTRMVSTNPGLARKFEYQGSGKDRLFKQNAGHVNGKKTCKTCCGLADVNLVKRRQRGGTSPVLHYGTIGSADQVMKDSVLRDLWAEEKNIICFEMEAAGLMDTFPCVVIRGICDYADSHKNKIWQPYAAATAAAYAKELLRVIPGQSVMNLSPIELVTDNIVQQLKQWRRTDEEEECLQSFRTTNYETQKNLNPKREKETCLWCLEDTKFLDWRDKSTSRLLWVTADPGCGKSVLSRALVDEHLLEREANGTTVCYFFFKDTSGEQRSPASALSALLHQLFTSEQGAKLIKHAMPAFRENKTHLSKNLEVLWKIIQNIAMDPECGKIVFLIDALDECEYKSQQDLITKLKEFEKIQIANEISRNNFQFFMTSRPYWDIEFKFQELTNKIPGIRLEGEKHSDKIRPEIDRVIKARVEQMSRAKIIASIKARDLLLEGLSKVNNRTYLWLHLILESIKSEPRIDVKTVETLLSELPGTIQEAYESILKRSKKPGDAKRLLHIIVGATRPLSLREVGVALYITDETRNHEELEIQEDEQLTITIRNLCGLFVSIIDKKVFLIHQTAKEYLVLNSNISNSISGSWKHSLEPKISNLILTECWGDYGNALQAASYEGHEAVVKLLLEAKADVNAQGGYYGNALQAASYEGNEAVVKLLLEAKADVNAQGGYYGNALQAASYEGNEAVVKLLLEAKADVNVQGGDYGNALQVVSYEGNEVVVKLLFEAKADVNAQGGHYGNALQAASYEGNEAVVKLLLEAKADVNAQGGHYGNALQAASERGNDALVKLLLEVKADVNAQGGHYGNALQAASYYGRKVVVKLLLEAKADVNAQGGHYGNALQAASYYGREVVVKLLLEAKADVNAQGGHYGNALQAASYKGNEAVVKLLLEAKADVHTQGGYFGNALQAASYKGHEAVVKLLLDTDEVEIDSTDNDGQTSLSWAAENGHEAAITLLLNQGADINRVDRNGWSALQIAALNNRENIELLLVSHNATYPEDFYGLQKLFSEVELV</sequence>
<evidence type="ECO:0000259" key="5">
    <source>
        <dbReference type="Pfam" id="PF24883"/>
    </source>
</evidence>
<dbReference type="Gene3D" id="3.40.50.300">
    <property type="entry name" value="P-loop containing nucleotide triphosphate hydrolases"/>
    <property type="match status" value="1"/>
</dbReference>
<evidence type="ECO:0000256" key="1">
    <source>
        <dbReference type="ARBA" id="ARBA00022737"/>
    </source>
</evidence>
<evidence type="ECO:0000313" key="7">
    <source>
        <dbReference type="Proteomes" id="UP000012045"/>
    </source>
</evidence>
<dbReference type="PROSITE" id="PS50297">
    <property type="entry name" value="ANK_REP_REGION"/>
    <property type="match status" value="1"/>
</dbReference>
<dbReference type="PANTHER" id="PTHR46082">
    <property type="entry name" value="ATP/GTP-BINDING PROTEIN-RELATED"/>
    <property type="match status" value="1"/>
</dbReference>
<dbReference type="InterPro" id="IPR027417">
    <property type="entry name" value="P-loop_NTPase"/>
</dbReference>
<proteinExistence type="predicted"/>
<feature type="repeat" description="ANK" evidence="2">
    <location>
        <begin position="801"/>
        <end position="833"/>
    </location>
</feature>
<evidence type="ECO:0000256" key="2">
    <source>
        <dbReference type="PROSITE-ProRule" id="PRU00023"/>
    </source>
</evidence>
<dbReference type="EMBL" id="KB707816">
    <property type="protein sequence ID" value="EMR87690.1"/>
    <property type="molecule type" value="Genomic_DNA"/>
</dbReference>
<dbReference type="Gene3D" id="1.25.40.20">
    <property type="entry name" value="Ankyrin repeat-containing domain"/>
    <property type="match status" value="4"/>
</dbReference>
<dbReference type="AlphaFoldDB" id="M7U2B5"/>
<evidence type="ECO:0000256" key="3">
    <source>
        <dbReference type="SAM" id="MobiDB-lite"/>
    </source>
</evidence>
<dbReference type="Pfam" id="PF12796">
    <property type="entry name" value="Ank_2"/>
    <property type="match status" value="4"/>
</dbReference>
<dbReference type="STRING" id="1290391.M7U2B5"/>
<dbReference type="PANTHER" id="PTHR46082:SF11">
    <property type="entry name" value="AAA+ ATPASE DOMAIN-CONTAINING PROTEIN-RELATED"/>
    <property type="match status" value="1"/>
</dbReference>
<dbReference type="HOGENOM" id="CLU_000288_34_2_1"/>
<dbReference type="SUPFAM" id="SSF53167">
    <property type="entry name" value="Purine and uridine phosphorylases"/>
    <property type="match status" value="1"/>
</dbReference>
<keyword evidence="1" id="KW-0677">Repeat</keyword>
<keyword evidence="2" id="KW-0040">ANK repeat</keyword>
<feature type="compositionally biased region" description="Acidic residues" evidence="3">
    <location>
        <begin position="108"/>
        <end position="128"/>
    </location>
</feature>
<dbReference type="PROSITE" id="PS50088">
    <property type="entry name" value="ANK_REPEAT"/>
    <property type="match status" value="6"/>
</dbReference>
<feature type="domain" description="GPI inositol-deacylase winged helix" evidence="4">
    <location>
        <begin position="683"/>
        <end position="772"/>
    </location>
</feature>
<accession>M7U2B5</accession>